<keyword evidence="5" id="KW-0938">Abscisic acid signaling pathway</keyword>
<dbReference type="GO" id="GO:0010427">
    <property type="term" value="F:abscisic acid binding"/>
    <property type="evidence" value="ECO:0007669"/>
    <property type="project" value="TreeGrafter"/>
</dbReference>
<gene>
    <name evidence="9" type="ORF">B296_00022456</name>
</gene>
<dbReference type="GO" id="GO:0042803">
    <property type="term" value="F:protein homodimerization activity"/>
    <property type="evidence" value="ECO:0007669"/>
    <property type="project" value="UniProtKB-ARBA"/>
</dbReference>
<dbReference type="Gene3D" id="3.30.530.20">
    <property type="match status" value="1"/>
</dbReference>
<dbReference type="SUPFAM" id="SSF55961">
    <property type="entry name" value="Bet v1-like"/>
    <property type="match status" value="1"/>
</dbReference>
<dbReference type="GO" id="GO:0038023">
    <property type="term" value="F:signaling receptor activity"/>
    <property type="evidence" value="ECO:0007669"/>
    <property type="project" value="TreeGrafter"/>
</dbReference>
<proteinExistence type="inferred from homology"/>
<dbReference type="Proteomes" id="UP000287651">
    <property type="component" value="Unassembled WGS sequence"/>
</dbReference>
<dbReference type="EMBL" id="AMZH03007007">
    <property type="protein sequence ID" value="RRT62380.1"/>
    <property type="molecule type" value="Genomic_DNA"/>
</dbReference>
<evidence type="ECO:0000256" key="4">
    <source>
        <dbReference type="ARBA" id="ARBA00022490"/>
    </source>
</evidence>
<comment type="similarity">
    <text evidence="3">Belongs to the PYR/PYL/RCAR abscisic acid intracellular receptor family.</text>
</comment>
<dbReference type="GO" id="GO:0004864">
    <property type="term" value="F:protein phosphatase inhibitor activity"/>
    <property type="evidence" value="ECO:0007669"/>
    <property type="project" value="UniProtKB-KW"/>
</dbReference>
<dbReference type="PANTHER" id="PTHR31213">
    <property type="entry name" value="OS08G0374000 PROTEIN-RELATED"/>
    <property type="match status" value="1"/>
</dbReference>
<dbReference type="InterPro" id="IPR023393">
    <property type="entry name" value="START-like_dom_sf"/>
</dbReference>
<dbReference type="CDD" id="cd07821">
    <property type="entry name" value="PYR_PYL_RCAR_like"/>
    <property type="match status" value="1"/>
</dbReference>
<evidence type="ECO:0000256" key="2">
    <source>
        <dbReference type="ARBA" id="ARBA00004496"/>
    </source>
</evidence>
<evidence type="ECO:0000256" key="3">
    <source>
        <dbReference type="ARBA" id="ARBA00008594"/>
    </source>
</evidence>
<dbReference type="InterPro" id="IPR050279">
    <property type="entry name" value="Plant_def-hormone_signal"/>
</dbReference>
<evidence type="ECO:0000256" key="6">
    <source>
        <dbReference type="ARBA" id="ARBA00023170"/>
    </source>
</evidence>
<dbReference type="Pfam" id="PF10604">
    <property type="entry name" value="Polyketide_cyc2"/>
    <property type="match status" value="1"/>
</dbReference>
<name>A0A444CTJ5_ENSVE</name>
<dbReference type="GO" id="GO:0005634">
    <property type="term" value="C:nucleus"/>
    <property type="evidence" value="ECO:0007669"/>
    <property type="project" value="UniProtKB-SubCell"/>
</dbReference>
<accession>A0A444CTJ5</accession>
<dbReference type="InterPro" id="IPR019587">
    <property type="entry name" value="Polyketide_cyclase/dehydratase"/>
</dbReference>
<evidence type="ECO:0000256" key="8">
    <source>
        <dbReference type="ARBA" id="ARBA00023272"/>
    </source>
</evidence>
<evidence type="ECO:0000313" key="9">
    <source>
        <dbReference type="EMBL" id="RRT62380.1"/>
    </source>
</evidence>
<sequence>MEPHHHASCSQGLTQEEMAALEPVIQAHHTFPGAPGTCTSLITQRIDAPLQAVWPVVRRFDKPQRYKHFIKSCSLVHGDGGVGSVREVTVVSGIPASTSVERLEILDDDRHILSFSVMGGEHRLKNYRSVTSVTEFHKEGKAYTVVLESYVVDIPEGNTEEDTKMFTDVVVKLNLQKLATVAMASS</sequence>
<keyword evidence="6" id="KW-0675">Receptor</keyword>
<evidence type="ECO:0000256" key="1">
    <source>
        <dbReference type="ARBA" id="ARBA00004123"/>
    </source>
</evidence>
<comment type="caution">
    <text evidence="9">The sequence shown here is derived from an EMBL/GenBank/DDBJ whole genome shotgun (WGS) entry which is preliminary data.</text>
</comment>
<keyword evidence="8" id="KW-0650">Protein phosphatase inhibitor</keyword>
<dbReference type="AlphaFoldDB" id="A0A444CTJ5"/>
<reference evidence="9 10" key="1">
    <citation type="journal article" date="2014" name="Agronomy (Basel)">
        <title>A Draft Genome Sequence for Ensete ventricosum, the Drought-Tolerant Tree Against Hunger.</title>
        <authorList>
            <person name="Harrison J."/>
            <person name="Moore K.A."/>
            <person name="Paszkiewicz K."/>
            <person name="Jones T."/>
            <person name="Grant M."/>
            <person name="Ambacheew D."/>
            <person name="Muzemil S."/>
            <person name="Studholme D.J."/>
        </authorList>
    </citation>
    <scope>NUCLEOTIDE SEQUENCE [LARGE SCALE GENOMIC DNA]</scope>
</reference>
<evidence type="ECO:0000256" key="7">
    <source>
        <dbReference type="ARBA" id="ARBA00023242"/>
    </source>
</evidence>
<dbReference type="GO" id="GO:0009738">
    <property type="term" value="P:abscisic acid-activated signaling pathway"/>
    <property type="evidence" value="ECO:0007669"/>
    <property type="project" value="UniProtKB-KW"/>
</dbReference>
<evidence type="ECO:0000313" key="10">
    <source>
        <dbReference type="Proteomes" id="UP000287651"/>
    </source>
</evidence>
<keyword evidence="4" id="KW-0963">Cytoplasm</keyword>
<evidence type="ECO:0000256" key="5">
    <source>
        <dbReference type="ARBA" id="ARBA00022682"/>
    </source>
</evidence>
<protein>
    <submittedName>
        <fullName evidence="9">Uncharacterized protein</fullName>
    </submittedName>
</protein>
<organism evidence="9 10">
    <name type="scientific">Ensete ventricosum</name>
    <name type="common">Abyssinian banana</name>
    <name type="synonym">Musa ensete</name>
    <dbReference type="NCBI Taxonomy" id="4639"/>
    <lineage>
        <taxon>Eukaryota</taxon>
        <taxon>Viridiplantae</taxon>
        <taxon>Streptophyta</taxon>
        <taxon>Embryophyta</taxon>
        <taxon>Tracheophyta</taxon>
        <taxon>Spermatophyta</taxon>
        <taxon>Magnoliopsida</taxon>
        <taxon>Liliopsida</taxon>
        <taxon>Zingiberales</taxon>
        <taxon>Musaceae</taxon>
        <taxon>Ensete</taxon>
    </lineage>
</organism>
<comment type="subcellular location">
    <subcellularLocation>
        <location evidence="2">Cytoplasm</location>
    </subcellularLocation>
    <subcellularLocation>
        <location evidence="1">Nucleus</location>
    </subcellularLocation>
</comment>
<dbReference type="PANTHER" id="PTHR31213:SF3">
    <property type="entry name" value="OS02G0226801 PROTEIN"/>
    <property type="match status" value="1"/>
</dbReference>
<dbReference type="FunFam" id="3.30.530.20:FF:000019">
    <property type="entry name" value="Abscisic acid receptor PYR1"/>
    <property type="match status" value="1"/>
</dbReference>
<dbReference type="GO" id="GO:0005737">
    <property type="term" value="C:cytoplasm"/>
    <property type="evidence" value="ECO:0007669"/>
    <property type="project" value="UniProtKB-SubCell"/>
</dbReference>
<keyword evidence="7" id="KW-0539">Nucleus</keyword>